<feature type="chain" id="PRO_5044241607" evidence="3">
    <location>
        <begin position="17"/>
        <end position="161"/>
    </location>
</feature>
<dbReference type="InterPro" id="IPR036331">
    <property type="entry name" value="Chagasin-like_sf"/>
</dbReference>
<keyword evidence="2" id="KW-0789">Thiol protease inhibitor</keyword>
<organism evidence="5">
    <name type="scientific">Streptomyces sp. R28</name>
    <dbReference type="NCBI Taxonomy" id="3238628"/>
    <lineage>
        <taxon>Bacteria</taxon>
        <taxon>Bacillati</taxon>
        <taxon>Actinomycetota</taxon>
        <taxon>Actinomycetes</taxon>
        <taxon>Kitasatosporales</taxon>
        <taxon>Streptomycetaceae</taxon>
        <taxon>Streptomyces</taxon>
    </lineage>
</organism>
<keyword evidence="1 5" id="KW-0646">Protease inhibitor</keyword>
<dbReference type="SUPFAM" id="SSF141066">
    <property type="entry name" value="ICP-like"/>
    <property type="match status" value="1"/>
</dbReference>
<dbReference type="RefSeq" id="WP_369170444.1">
    <property type="nucleotide sequence ID" value="NZ_CP163439.1"/>
</dbReference>
<evidence type="ECO:0000313" key="5">
    <source>
        <dbReference type="EMBL" id="XDQ35919.1"/>
    </source>
</evidence>
<name>A0AB39PZP9_9ACTN</name>
<evidence type="ECO:0000259" key="4">
    <source>
        <dbReference type="Pfam" id="PF09394"/>
    </source>
</evidence>
<proteinExistence type="predicted"/>
<dbReference type="PROSITE" id="PS51257">
    <property type="entry name" value="PROKAR_LIPOPROTEIN"/>
    <property type="match status" value="1"/>
</dbReference>
<keyword evidence="3" id="KW-0732">Signal</keyword>
<accession>A0AB39PZP9</accession>
<feature type="signal peptide" evidence="3">
    <location>
        <begin position="1"/>
        <end position="16"/>
    </location>
</feature>
<evidence type="ECO:0000256" key="3">
    <source>
        <dbReference type="SAM" id="SignalP"/>
    </source>
</evidence>
<sequence>MRIRIALGSLPLMALAGCGLTGPAGYGTDERTVTAEVGEEFTLEVPASPVLGENWYLAEPRPDSAVLRYEGKGEDIEGGDEGVTGSGGGTQHFDFTAVAQGRTTVKLLYCPHGLCHSAAEVTASPAPAGTASPVPVVTAADTATPDDTDNPTYYLYTITVR</sequence>
<reference evidence="5" key="1">
    <citation type="submission" date="2024-07" db="EMBL/GenBank/DDBJ databases">
        <authorList>
            <person name="Yu S.T."/>
        </authorList>
    </citation>
    <scope>NUCLEOTIDE SEQUENCE</scope>
    <source>
        <strain evidence="5">R28</strain>
    </source>
</reference>
<feature type="domain" description="Proteinase inhibitor I42 chagasin" evidence="4">
    <location>
        <begin position="35"/>
        <end position="110"/>
    </location>
</feature>
<evidence type="ECO:0000256" key="2">
    <source>
        <dbReference type="ARBA" id="ARBA00022704"/>
    </source>
</evidence>
<dbReference type="EMBL" id="CP163439">
    <property type="protein sequence ID" value="XDQ35919.1"/>
    <property type="molecule type" value="Genomic_DNA"/>
</dbReference>
<dbReference type="InterPro" id="IPR018990">
    <property type="entry name" value="Prot_inh_I42_chagasin"/>
</dbReference>
<protein>
    <submittedName>
        <fullName evidence="5">Protease inhibitor I42 family protein</fullName>
    </submittedName>
</protein>
<evidence type="ECO:0000256" key="1">
    <source>
        <dbReference type="ARBA" id="ARBA00022690"/>
    </source>
</evidence>
<dbReference type="Gene3D" id="2.60.40.2020">
    <property type="match status" value="1"/>
</dbReference>
<dbReference type="Pfam" id="PF09394">
    <property type="entry name" value="Inhibitor_I42"/>
    <property type="match status" value="1"/>
</dbReference>
<dbReference type="AlphaFoldDB" id="A0AB39PZP9"/>
<gene>
    <name evidence="5" type="ORF">AB5J49_22650</name>
</gene>
<dbReference type="GO" id="GO:0004869">
    <property type="term" value="F:cysteine-type endopeptidase inhibitor activity"/>
    <property type="evidence" value="ECO:0007669"/>
    <property type="project" value="UniProtKB-KW"/>
</dbReference>